<sequence length="898" mass="104276">MLEEWYSFDYILMNYTLMEKDKRLGIARILGAYYINLELGWPLEELPSLLSWNDKVEEKIKSGRLKRIDRKIFVNALSLGYEPAIAAIMLLKEGQDLEVMYFLSHFMDVRSDLIVRILLDGVNKTKKTIAGDFFKTRIYHLIDICIQNYKIIEKLENNIELKIKEEAIQLSKSIMEIDSIFNEEILISTLNYSCKVFEKWIISYNASNCLWNYNELPESEILIQLNQKLYFLLNLIIFSCMNHQNLLEFLDILDVYINYKTEIRNEVGTNDNNDGGENTLKINYDVLDKAFNSHKVISIFLEVFLLLVKMEYTQNFKEEYRIGNETKGKEFLKEIYYLFGEDCSGIKRLKLGIENSGKFCEISRIILRVCRKIGKEKVMRETNDAYKYQKTKNLEGDKLSMYNISPENLATEKYNERMKSKPIIGNCNSKLLQFSCNLDIYKLYEGILDDDIIFKRMHFIYNAWTLLPIMSSGLIPLKINLEPKLFINIKTSESALHYKDIINALKISKDFKSHDILIEKITKTLSMVKKTVEEVENKSIIENNNKLMIRYNLDNKYKEKMSKINNHALYDAAMMMSKAKSIAKESVEKERLVAKDIRKQIDLKNSLRNKILEITVSKDDIFPENNDEDFIKRDKEDKTKQNINVERDNISFDIDKRITKTKKDDEIKIIDKLNVLNFNKEKVIPSSSTSSNSSTSFIANKLSASRMKRRVKRIRKNNANNNTHSNQMPTQNYIPTESSSFSLSSQSSISSSHLNYDKELIYPINSSCNIGPQDVINEESCKPPLVVTRLDLDSVTSPSPERKIKTPSTIGDSPLQTNIPKVPFSDNLIFDFKNNNFQTMSTRSETNSKNLTSNVTIPDWLCMLPLDSTRKLHSTRVLTIQDRNLLKGKLKSIVLYSK</sequence>
<keyword evidence="2" id="KW-1185">Reference proteome</keyword>
<protein>
    <submittedName>
        <fullName evidence="3">Ankyrin</fullName>
    </submittedName>
</protein>
<accession>A0A0N4ZBR0</accession>
<name>A0A0N4ZBR0_PARTI</name>
<dbReference type="AlphaFoldDB" id="A0A0N4ZBR0"/>
<evidence type="ECO:0000313" key="2">
    <source>
        <dbReference type="Proteomes" id="UP000038045"/>
    </source>
</evidence>
<reference evidence="3" key="1">
    <citation type="submission" date="2017-02" db="UniProtKB">
        <authorList>
            <consortium name="WormBaseParasite"/>
        </authorList>
    </citation>
    <scope>IDENTIFICATION</scope>
</reference>
<organism evidence="2 3">
    <name type="scientific">Parastrongyloides trichosuri</name>
    <name type="common">Possum-specific nematode worm</name>
    <dbReference type="NCBI Taxonomy" id="131310"/>
    <lineage>
        <taxon>Eukaryota</taxon>
        <taxon>Metazoa</taxon>
        <taxon>Ecdysozoa</taxon>
        <taxon>Nematoda</taxon>
        <taxon>Chromadorea</taxon>
        <taxon>Rhabditida</taxon>
        <taxon>Tylenchina</taxon>
        <taxon>Panagrolaimomorpha</taxon>
        <taxon>Strongyloidoidea</taxon>
        <taxon>Strongyloididae</taxon>
        <taxon>Parastrongyloides</taxon>
    </lineage>
</organism>
<evidence type="ECO:0000256" key="1">
    <source>
        <dbReference type="SAM" id="MobiDB-lite"/>
    </source>
</evidence>
<dbReference type="WBParaSite" id="PTRK_0000496900.1">
    <property type="protein sequence ID" value="PTRK_0000496900.1"/>
    <property type="gene ID" value="PTRK_0000496900"/>
</dbReference>
<feature type="region of interest" description="Disordered" evidence="1">
    <location>
        <begin position="794"/>
        <end position="815"/>
    </location>
</feature>
<feature type="compositionally biased region" description="Polar residues" evidence="1">
    <location>
        <begin position="806"/>
        <end position="815"/>
    </location>
</feature>
<evidence type="ECO:0000313" key="3">
    <source>
        <dbReference type="WBParaSite" id="PTRK_0000496900.1"/>
    </source>
</evidence>
<proteinExistence type="predicted"/>
<dbReference type="Proteomes" id="UP000038045">
    <property type="component" value="Unplaced"/>
</dbReference>